<dbReference type="Pfam" id="PF11292">
    <property type="entry name" value="DUF3093"/>
    <property type="match status" value="1"/>
</dbReference>
<organism evidence="2 3">
    <name type="scientific">Nocardioides szechwanensis</name>
    <dbReference type="NCBI Taxonomy" id="1005944"/>
    <lineage>
        <taxon>Bacteria</taxon>
        <taxon>Bacillati</taxon>
        <taxon>Actinomycetota</taxon>
        <taxon>Actinomycetes</taxon>
        <taxon>Propionibacteriales</taxon>
        <taxon>Nocardioidaceae</taxon>
        <taxon>Nocardioides</taxon>
    </lineage>
</organism>
<name>A0A1G9VYY4_9ACTN</name>
<feature type="transmembrane region" description="Helical" evidence="1">
    <location>
        <begin position="23"/>
        <end position="42"/>
    </location>
</feature>
<dbReference type="RefSeq" id="WP_091022235.1">
    <property type="nucleotide sequence ID" value="NZ_BKAE01000002.1"/>
</dbReference>
<keyword evidence="1" id="KW-1133">Transmembrane helix</keyword>
<evidence type="ECO:0000313" key="2">
    <source>
        <dbReference type="EMBL" id="SDM77499.1"/>
    </source>
</evidence>
<feature type="transmembrane region" description="Helical" evidence="1">
    <location>
        <begin position="48"/>
        <end position="68"/>
    </location>
</feature>
<dbReference type="InterPro" id="IPR021443">
    <property type="entry name" value="DUF3093"/>
</dbReference>
<keyword evidence="3" id="KW-1185">Reference proteome</keyword>
<dbReference type="STRING" id="1005944.SAMN05192576_0902"/>
<evidence type="ECO:0008006" key="4">
    <source>
        <dbReference type="Google" id="ProtNLM"/>
    </source>
</evidence>
<gene>
    <name evidence="2" type="ORF">SAMN05192576_0902</name>
</gene>
<dbReference type="EMBL" id="FNIC01000001">
    <property type="protein sequence ID" value="SDM77499.1"/>
    <property type="molecule type" value="Genomic_DNA"/>
</dbReference>
<evidence type="ECO:0000313" key="3">
    <source>
        <dbReference type="Proteomes" id="UP000199004"/>
    </source>
</evidence>
<accession>A0A1G9VYY4</accession>
<keyword evidence="1" id="KW-0812">Transmembrane</keyword>
<reference evidence="2 3" key="1">
    <citation type="submission" date="2016-10" db="EMBL/GenBank/DDBJ databases">
        <authorList>
            <person name="de Groot N.N."/>
        </authorList>
    </citation>
    <scope>NUCLEOTIDE SEQUENCE [LARGE SCALE GENOMIC DNA]</scope>
    <source>
        <strain evidence="2 3">CGMCC 1.11147</strain>
    </source>
</reference>
<dbReference type="Proteomes" id="UP000199004">
    <property type="component" value="Unassembled WGS sequence"/>
</dbReference>
<proteinExistence type="predicted"/>
<dbReference type="AlphaFoldDB" id="A0A1G9VYY4"/>
<evidence type="ECO:0000256" key="1">
    <source>
        <dbReference type="SAM" id="Phobius"/>
    </source>
</evidence>
<keyword evidence="1" id="KW-0472">Membrane</keyword>
<dbReference type="OrthoDB" id="3217020at2"/>
<protein>
    <recommendedName>
        <fullName evidence="4">DUF3093 domain-containing protein</fullName>
    </recommendedName>
</protein>
<sequence>MSSPGNDGETVAYSERLGVPLRWWVQGTMLVASLWLALVVAVPGVVPWIVTGAALALLAAGLTSYGSARIKVEDGVLYAGRAHIDTSLLGAVTALDADQTRRVAGMEADARAFLVLRPYLKRAVKVHLDDPADPTPYWLVSSRHPDRLAAALQALADH</sequence>